<comment type="caution">
    <text evidence="2">The sequence shown here is derived from an EMBL/GenBank/DDBJ whole genome shotgun (WGS) entry which is preliminary data.</text>
</comment>
<accession>A0A506UM47</accession>
<organism evidence="2 3">
    <name type="scientific">Oecophyllibacter saccharovorans</name>
    <dbReference type="NCBI Taxonomy" id="2558360"/>
    <lineage>
        <taxon>Bacteria</taxon>
        <taxon>Pseudomonadati</taxon>
        <taxon>Pseudomonadota</taxon>
        <taxon>Alphaproteobacteria</taxon>
        <taxon>Acetobacterales</taxon>
        <taxon>Acetobacteraceae</taxon>
        <taxon>Oecophyllibacter</taxon>
    </lineage>
</organism>
<sequence>MKAYLDSIFKYFPIFSDVNDEFTATFPIVTLVFVGIIALSAYICVSRKRFGPIFSWVFMCAVFWPWLIVLELYPSANKEKTLPTVIEQIGLAIAIISVLGGIVFLFNRYL</sequence>
<keyword evidence="1" id="KW-0812">Transmembrane</keyword>
<feature type="transmembrane region" description="Helical" evidence="1">
    <location>
        <begin position="24"/>
        <end position="45"/>
    </location>
</feature>
<protein>
    <submittedName>
        <fullName evidence="2">Uncharacterized protein</fullName>
    </submittedName>
</protein>
<dbReference type="EMBL" id="SORZ01000002">
    <property type="protein sequence ID" value="TPW34399.1"/>
    <property type="molecule type" value="Genomic_DNA"/>
</dbReference>
<keyword evidence="3" id="KW-1185">Reference proteome</keyword>
<dbReference type="RefSeq" id="WP_165600984.1">
    <property type="nucleotide sequence ID" value="NZ_SORZ01000002.1"/>
</dbReference>
<evidence type="ECO:0000313" key="2">
    <source>
        <dbReference type="EMBL" id="TPW34399.1"/>
    </source>
</evidence>
<proteinExistence type="predicted"/>
<name>A0A506UM47_9PROT</name>
<gene>
    <name evidence="2" type="ORF">E3202_07900</name>
</gene>
<reference evidence="2 3" key="1">
    <citation type="submission" date="2019-03" db="EMBL/GenBank/DDBJ databases">
        <title>The complete genome sequence of Neokomagataea sp. Jb2 NBRC113641.</title>
        <authorList>
            <person name="Chua K.-O."/>
            <person name="Chan K.-G."/>
            <person name="See-Too W.-S."/>
        </authorList>
    </citation>
    <scope>NUCLEOTIDE SEQUENCE [LARGE SCALE GENOMIC DNA]</scope>
    <source>
        <strain evidence="2 3">Jb2</strain>
    </source>
</reference>
<keyword evidence="1" id="KW-1133">Transmembrane helix</keyword>
<keyword evidence="1" id="KW-0472">Membrane</keyword>
<feature type="transmembrane region" description="Helical" evidence="1">
    <location>
        <begin position="52"/>
        <end position="73"/>
    </location>
</feature>
<feature type="transmembrane region" description="Helical" evidence="1">
    <location>
        <begin position="85"/>
        <end position="106"/>
    </location>
</feature>
<dbReference type="AlphaFoldDB" id="A0A506UM47"/>
<evidence type="ECO:0000313" key="3">
    <source>
        <dbReference type="Proteomes" id="UP000315037"/>
    </source>
</evidence>
<dbReference type="Proteomes" id="UP000315037">
    <property type="component" value="Unassembled WGS sequence"/>
</dbReference>
<evidence type="ECO:0000256" key="1">
    <source>
        <dbReference type="SAM" id="Phobius"/>
    </source>
</evidence>